<dbReference type="SUPFAM" id="SSF51182">
    <property type="entry name" value="RmlC-like cupins"/>
    <property type="match status" value="1"/>
</dbReference>
<dbReference type="InterPro" id="IPR008778">
    <property type="entry name" value="Pirin_C_dom"/>
</dbReference>
<dbReference type="InterPro" id="IPR011051">
    <property type="entry name" value="RmlC_Cupin_sf"/>
</dbReference>
<dbReference type="Proteomes" id="UP001152651">
    <property type="component" value="Unassembled WGS sequence"/>
</dbReference>
<reference evidence="5" key="1">
    <citation type="submission" date="2022-05" db="EMBL/GenBank/DDBJ databases">
        <authorList>
            <person name="Blom J."/>
        </authorList>
    </citation>
    <scope>NUCLEOTIDE SEQUENCE</scope>
    <source>
        <strain evidence="5">Type strain: CPO20170097</strain>
    </source>
</reference>
<evidence type="ECO:0000313" key="6">
    <source>
        <dbReference type="Proteomes" id="UP001152651"/>
    </source>
</evidence>
<dbReference type="Pfam" id="PF02678">
    <property type="entry name" value="Pirin"/>
    <property type="match status" value="1"/>
</dbReference>
<dbReference type="PANTHER" id="PTHR43594:SF1">
    <property type="entry name" value="QUERCETIN 2,3-DIOXYGENASE PA2418-RELATED"/>
    <property type="match status" value="1"/>
</dbReference>
<dbReference type="CDD" id="cd02247">
    <property type="entry name" value="cupin_pirin_C"/>
    <property type="match status" value="1"/>
</dbReference>
<dbReference type="CDD" id="cd02909">
    <property type="entry name" value="cupin_pirin_N"/>
    <property type="match status" value="1"/>
</dbReference>
<keyword evidence="6" id="KW-1185">Reference proteome</keyword>
<dbReference type="InterPro" id="IPR012093">
    <property type="entry name" value="Pirin"/>
</dbReference>
<evidence type="ECO:0000259" key="3">
    <source>
        <dbReference type="Pfam" id="PF02678"/>
    </source>
</evidence>
<evidence type="ECO:0000259" key="4">
    <source>
        <dbReference type="Pfam" id="PF05726"/>
    </source>
</evidence>
<comment type="similarity">
    <text evidence="1 2">Belongs to the pirin family.</text>
</comment>
<dbReference type="EMBL" id="CALSBS010000002">
    <property type="protein sequence ID" value="CAH6635820.1"/>
    <property type="molecule type" value="Genomic_DNA"/>
</dbReference>
<dbReference type="PANTHER" id="PTHR43594">
    <property type="entry name" value="QUERCETIN 2,3-DIOXYGENASE"/>
    <property type="match status" value="1"/>
</dbReference>
<dbReference type="InterPro" id="IPR014710">
    <property type="entry name" value="RmlC-like_jellyroll"/>
</dbReference>
<dbReference type="Pfam" id="PF05726">
    <property type="entry name" value="Pirin_C"/>
    <property type="match status" value="1"/>
</dbReference>
<evidence type="ECO:0000313" key="5">
    <source>
        <dbReference type="EMBL" id="CAH6635820.1"/>
    </source>
</evidence>
<proteinExistence type="inferred from homology"/>
<feature type="domain" description="Pirin N-terminal" evidence="3">
    <location>
        <begin position="21"/>
        <end position="127"/>
    </location>
</feature>
<sequence>MKKITGVYTAPAPHWVGNGFPVRSLFSYQSHGEQLSPFLLLDYAGPFTFPAGSEKRGVGEHPHRGFETVTLVYDGEVEHRDSTGKGGVIGPGDVQWMTAGAGILHEEFHSQAFSQTGGELKMIQLWVNLPAKDKMTPPGYQSIRAEDIPHIALPDGSGSLRVIAGRYQDTNGPAHTFSPLNVWDMQLKRGHDVEFKQPNGWSTALVVLKGEVTLNGEKPALEGQLVVFDQQGEEIHLQAQTDSSVLLLAGEPLNEPIVGYGPFVMNSKAQIAEAIDDFNTGRFGQI</sequence>
<feature type="domain" description="Pirin C-terminal" evidence="4">
    <location>
        <begin position="182"/>
        <end position="284"/>
    </location>
</feature>
<dbReference type="RefSeq" id="WP_253896929.1">
    <property type="nucleotide sequence ID" value="NZ_CALSBS010000002.1"/>
</dbReference>
<dbReference type="PIRSF" id="PIRSF006232">
    <property type="entry name" value="Pirin"/>
    <property type="match status" value="1"/>
</dbReference>
<organism evidence="5 6">
    <name type="scientific">Pseudocitrobacter vendiensis</name>
    <dbReference type="NCBI Taxonomy" id="2488306"/>
    <lineage>
        <taxon>Bacteria</taxon>
        <taxon>Pseudomonadati</taxon>
        <taxon>Pseudomonadota</taxon>
        <taxon>Gammaproteobacteria</taxon>
        <taxon>Enterobacterales</taxon>
        <taxon>Enterobacteriaceae</taxon>
        <taxon>Pseudocitrobacter</taxon>
    </lineage>
</organism>
<gene>
    <name evidence="5" type="ORF">FBBNIHIM_03210</name>
</gene>
<dbReference type="InterPro" id="IPR003829">
    <property type="entry name" value="Pirin_N_dom"/>
</dbReference>
<dbReference type="Gene3D" id="2.60.120.10">
    <property type="entry name" value="Jelly Rolls"/>
    <property type="match status" value="2"/>
</dbReference>
<evidence type="ECO:0000256" key="2">
    <source>
        <dbReference type="RuleBase" id="RU003457"/>
    </source>
</evidence>
<evidence type="ECO:0000256" key="1">
    <source>
        <dbReference type="ARBA" id="ARBA00008416"/>
    </source>
</evidence>
<name>A0ABN8T6J3_9ENTR</name>
<comment type="caution">
    <text evidence="5">The sequence shown here is derived from an EMBL/GenBank/DDBJ whole genome shotgun (WGS) entry which is preliminary data.</text>
</comment>
<accession>A0ABN8T6J3</accession>
<protein>
    <submittedName>
        <fullName evidence="5">Pirin-like protein</fullName>
    </submittedName>
</protein>
<dbReference type="InterPro" id="IPR053186">
    <property type="entry name" value="QDO-related"/>
</dbReference>